<protein>
    <recommendedName>
        <fullName evidence="4">glutathione synthase</fullName>
        <ecNumber evidence="4">6.3.2.3</ecNumber>
    </recommendedName>
</protein>
<evidence type="ECO:0000256" key="1">
    <source>
        <dbReference type="ARBA" id="ARBA00001946"/>
    </source>
</evidence>
<evidence type="ECO:0000256" key="6">
    <source>
        <dbReference type="ARBA" id="ARBA00022684"/>
    </source>
</evidence>
<evidence type="ECO:0000256" key="3">
    <source>
        <dbReference type="ARBA" id="ARBA00010385"/>
    </source>
</evidence>
<dbReference type="GO" id="GO:0043295">
    <property type="term" value="F:glutathione binding"/>
    <property type="evidence" value="ECO:0007669"/>
    <property type="project" value="TreeGrafter"/>
</dbReference>
<feature type="non-terminal residue" evidence="12">
    <location>
        <position position="1"/>
    </location>
</feature>
<dbReference type="PANTHER" id="PTHR11130">
    <property type="entry name" value="GLUTATHIONE SYNTHETASE"/>
    <property type="match status" value="1"/>
</dbReference>
<dbReference type="Gene3D" id="1.10.1080.10">
    <property type="entry name" value="Glutathione Synthetase, Chain A, domain 3"/>
    <property type="match status" value="1"/>
</dbReference>
<dbReference type="GO" id="GO:0046872">
    <property type="term" value="F:metal ion binding"/>
    <property type="evidence" value="ECO:0007669"/>
    <property type="project" value="UniProtKB-KW"/>
</dbReference>
<keyword evidence="8" id="KW-0547">Nucleotide-binding</keyword>
<dbReference type="SUPFAM" id="SSF56059">
    <property type="entry name" value="Glutathione synthetase ATP-binding domain-like"/>
    <property type="match status" value="1"/>
</dbReference>
<evidence type="ECO:0000256" key="7">
    <source>
        <dbReference type="ARBA" id="ARBA00022723"/>
    </source>
</evidence>
<dbReference type="GO" id="GO:0004363">
    <property type="term" value="F:glutathione synthase activity"/>
    <property type="evidence" value="ECO:0007669"/>
    <property type="project" value="UniProtKB-EC"/>
</dbReference>
<keyword evidence="10" id="KW-0460">Magnesium</keyword>
<dbReference type="Pfam" id="PF03199">
    <property type="entry name" value="GSH_synthase"/>
    <property type="match status" value="1"/>
</dbReference>
<evidence type="ECO:0000256" key="5">
    <source>
        <dbReference type="ARBA" id="ARBA00022598"/>
    </source>
</evidence>
<dbReference type="Gene3D" id="3.30.1490.80">
    <property type="match status" value="1"/>
</dbReference>
<evidence type="ECO:0000256" key="2">
    <source>
        <dbReference type="ARBA" id="ARBA00004965"/>
    </source>
</evidence>
<dbReference type="PIRSF" id="PIRSF001558">
    <property type="entry name" value="GSHase"/>
    <property type="match status" value="1"/>
</dbReference>
<comment type="similarity">
    <text evidence="3">Belongs to the eukaryotic GSH synthase family.</text>
</comment>
<dbReference type="InterPro" id="IPR014709">
    <property type="entry name" value="Glutathione_synthase_C_euk"/>
</dbReference>
<dbReference type="InterPro" id="IPR037013">
    <property type="entry name" value="GSH-S_sub-bd_sf"/>
</dbReference>
<dbReference type="PANTHER" id="PTHR11130:SF0">
    <property type="entry name" value="GLUTATHIONE SYNTHETASE"/>
    <property type="match status" value="1"/>
</dbReference>
<dbReference type="EC" id="6.3.2.3" evidence="4"/>
<dbReference type="GO" id="GO:0005524">
    <property type="term" value="F:ATP binding"/>
    <property type="evidence" value="ECO:0007669"/>
    <property type="project" value="UniProtKB-KW"/>
</dbReference>
<evidence type="ECO:0000256" key="8">
    <source>
        <dbReference type="ARBA" id="ARBA00022741"/>
    </source>
</evidence>
<proteinExistence type="inferred from homology"/>
<dbReference type="InterPro" id="IPR005615">
    <property type="entry name" value="Glutathione_synthase"/>
</dbReference>
<keyword evidence="6" id="KW-0317">Glutathione biosynthesis</keyword>
<evidence type="ECO:0000256" key="4">
    <source>
        <dbReference type="ARBA" id="ARBA00012214"/>
    </source>
</evidence>
<dbReference type="Gene3D" id="3.40.50.1760">
    <property type="entry name" value="Glutathione synthase, substrate-binding domain superfamily, eukaryotic"/>
    <property type="match status" value="1"/>
</dbReference>
<organism evidence="12">
    <name type="scientific">marine metagenome</name>
    <dbReference type="NCBI Taxonomy" id="408172"/>
    <lineage>
        <taxon>unclassified sequences</taxon>
        <taxon>metagenomes</taxon>
        <taxon>ecological metagenomes</taxon>
    </lineage>
</organism>
<dbReference type="SUPFAM" id="SSF52440">
    <property type="entry name" value="PreATP-grasp domain"/>
    <property type="match status" value="1"/>
</dbReference>
<dbReference type="UniPathway" id="UPA00142">
    <property type="reaction ID" value="UER00210"/>
</dbReference>
<dbReference type="InterPro" id="IPR014049">
    <property type="entry name" value="Glutathione_synthase_N_euk"/>
</dbReference>
<dbReference type="EMBL" id="UINC01047855">
    <property type="protein sequence ID" value="SVB57649.1"/>
    <property type="molecule type" value="Genomic_DNA"/>
</dbReference>
<gene>
    <name evidence="12" type="ORF">METZ01_LOCUS210503</name>
</gene>
<keyword evidence="7" id="KW-0479">Metal-binding</keyword>
<evidence type="ECO:0000256" key="9">
    <source>
        <dbReference type="ARBA" id="ARBA00022840"/>
    </source>
</evidence>
<dbReference type="GO" id="GO:0005829">
    <property type="term" value="C:cytosol"/>
    <property type="evidence" value="ECO:0007669"/>
    <property type="project" value="TreeGrafter"/>
</dbReference>
<dbReference type="InterPro" id="IPR014042">
    <property type="entry name" value="Glutathione_synthase_a-hlx"/>
</dbReference>
<comment type="pathway">
    <text evidence="2">Sulfur metabolism; glutathione biosynthesis; glutathione from L-cysteine and L-glutamate: step 2/2.</text>
</comment>
<dbReference type="NCBIfam" id="TIGR01986">
    <property type="entry name" value="glut_syn_euk"/>
    <property type="match status" value="1"/>
</dbReference>
<dbReference type="Gene3D" id="3.30.1490.50">
    <property type="match status" value="1"/>
</dbReference>
<sequence length="491" mass="55627">ADLRLTTRPRRHWPFKITRDYMQTQEQKEFIQNAIEQVKLHGILKYLSDGKLTHAPFSLSPYTMTESVFEEMAELTAPFSELMIRVSRSPDFLTHHLEPIAAIDPFLKMLLDCRSREITQNRQLLVQRNDFFIANEKHYTDKQNSHPAEKTPEGAVMRQVELNTVSASFPFLITRLNQLHKNLFEQNKLPEVIQNNPLDAVVDAFAHAVQNYGISDCVMLVVVQPDEKNIFDQLGLEQHMWVKYKIATVRKTLTEIHTDGKLRQGNLVVDGKTVAVTYYRAGYTPDDFPAQEAFKGRQLIEASSTIQVPDLAMQLSGMKKIQQVLTKQENLSDFVSEEISGRFLQTFAKMHTLDEIINTPEGEVSAAEWLSKHADDYVLKPQREGGGNNYFGSDILKLLPVIKKEEQKAYILMEKIQAVPHYSLQVVNGQAETLNCVSEIGRFGICFAENGEVKNNRDAGYLVRTKAINVNEGGVCAGFACLNTIAGFDSE</sequence>
<dbReference type="Gene3D" id="3.30.470.20">
    <property type="entry name" value="ATP-grasp fold, B domain"/>
    <property type="match status" value="1"/>
</dbReference>
<evidence type="ECO:0000256" key="10">
    <source>
        <dbReference type="ARBA" id="ARBA00022842"/>
    </source>
</evidence>
<reference evidence="12" key="1">
    <citation type="submission" date="2018-05" db="EMBL/GenBank/DDBJ databases">
        <authorList>
            <person name="Lanie J.A."/>
            <person name="Ng W.-L."/>
            <person name="Kazmierczak K.M."/>
            <person name="Andrzejewski T.M."/>
            <person name="Davidsen T.M."/>
            <person name="Wayne K.J."/>
            <person name="Tettelin H."/>
            <person name="Glass J.I."/>
            <person name="Rusch D."/>
            <person name="Podicherti R."/>
            <person name="Tsui H.-C.T."/>
            <person name="Winkler M.E."/>
        </authorList>
    </citation>
    <scope>NUCLEOTIDE SEQUENCE</scope>
</reference>
<keyword evidence="5" id="KW-0436">Ligase</keyword>
<feature type="domain" description="Glutathione synthase substrate-binding" evidence="11">
    <location>
        <begin position="218"/>
        <end position="316"/>
    </location>
</feature>
<evidence type="ECO:0000259" key="11">
    <source>
        <dbReference type="Pfam" id="PF03199"/>
    </source>
</evidence>
<dbReference type="InterPro" id="IPR004887">
    <property type="entry name" value="GSH_synth_subst-bd"/>
</dbReference>
<comment type="cofactor">
    <cofactor evidence="1">
        <name>Mg(2+)</name>
        <dbReference type="ChEBI" id="CHEBI:18420"/>
    </cofactor>
</comment>
<keyword evidence="9" id="KW-0067">ATP-binding</keyword>
<dbReference type="InterPro" id="IPR016185">
    <property type="entry name" value="PreATP-grasp_dom_sf"/>
</dbReference>
<evidence type="ECO:0000313" key="12">
    <source>
        <dbReference type="EMBL" id="SVB57649.1"/>
    </source>
</evidence>
<dbReference type="AlphaFoldDB" id="A0A382F4M8"/>
<name>A0A382F4M8_9ZZZZ</name>
<dbReference type="Pfam" id="PF03917">
    <property type="entry name" value="GSH_synth_ATP"/>
    <property type="match status" value="1"/>
</dbReference>
<accession>A0A382F4M8</accession>